<evidence type="ECO:0000256" key="3">
    <source>
        <dbReference type="ARBA" id="ARBA00022737"/>
    </source>
</evidence>
<evidence type="ECO:0000256" key="1">
    <source>
        <dbReference type="ARBA" id="ARBA00011445"/>
    </source>
</evidence>
<evidence type="ECO:0000256" key="5">
    <source>
        <dbReference type="ARBA" id="ARBA00023175"/>
    </source>
</evidence>
<keyword evidence="6" id="KW-0514">Muscle protein</keyword>
<evidence type="ECO:0000313" key="8">
    <source>
        <dbReference type="EMBL" id="JAS18283.1"/>
    </source>
</evidence>
<dbReference type="PROSITE" id="PS50222">
    <property type="entry name" value="EF_HAND_2"/>
    <property type="match status" value="1"/>
</dbReference>
<dbReference type="GO" id="GO:0005509">
    <property type="term" value="F:calcium ion binding"/>
    <property type="evidence" value="ECO:0007669"/>
    <property type="project" value="InterPro"/>
</dbReference>
<dbReference type="GO" id="GO:0005859">
    <property type="term" value="C:muscle myosin complex"/>
    <property type="evidence" value="ECO:0007669"/>
    <property type="project" value="TreeGrafter"/>
</dbReference>
<dbReference type="SUPFAM" id="SSF47473">
    <property type="entry name" value="EF-hand"/>
    <property type="match status" value="1"/>
</dbReference>
<dbReference type="InterPro" id="IPR002048">
    <property type="entry name" value="EF_hand_dom"/>
</dbReference>
<dbReference type="EMBL" id="GEDC01019015">
    <property type="protein sequence ID" value="JAS18283.1"/>
    <property type="molecule type" value="Transcribed_RNA"/>
</dbReference>
<protein>
    <recommendedName>
        <fullName evidence="2">Myosin light chain alkali</fullName>
    </recommendedName>
</protein>
<keyword evidence="4" id="KW-0518">Myosin</keyword>
<comment type="subunit">
    <text evidence="1">Myosin is a hexamer of 2 heavy chains and 4 light chains.</text>
</comment>
<proteinExistence type="predicted"/>
<evidence type="ECO:0000256" key="2">
    <source>
        <dbReference type="ARBA" id="ARBA00019148"/>
    </source>
</evidence>
<dbReference type="PANTHER" id="PTHR23048:SF33">
    <property type="entry name" value="MYOSIN LIGHT CHAIN ALKALI"/>
    <property type="match status" value="1"/>
</dbReference>
<sequence>EDPETREVDRDFEMVDLTVKEIERVNAAFLVYEDPETREMDAYLLGHFLRALGLNPSLQLIEKLGGTKKKGEKTFTLDKLLPIYLDAKKNKDKGKYDEFVECLRLYDKARSGLMLGDELTNVLQNLGEKLSEHECTEVMKHCMDDEDDDGFVPYVPFLARMCEQPVPLNIKPQTKINIY</sequence>
<dbReference type="PANTHER" id="PTHR23048">
    <property type="entry name" value="MYOSIN LIGHT CHAIN 1, 3"/>
    <property type="match status" value="1"/>
</dbReference>
<dbReference type="Gene3D" id="1.10.238.10">
    <property type="entry name" value="EF-hand"/>
    <property type="match status" value="2"/>
</dbReference>
<organism evidence="8">
    <name type="scientific">Clastoptera arizonana</name>
    <name type="common">Arizona spittle bug</name>
    <dbReference type="NCBI Taxonomy" id="38151"/>
    <lineage>
        <taxon>Eukaryota</taxon>
        <taxon>Metazoa</taxon>
        <taxon>Ecdysozoa</taxon>
        <taxon>Arthropoda</taxon>
        <taxon>Hexapoda</taxon>
        <taxon>Insecta</taxon>
        <taxon>Pterygota</taxon>
        <taxon>Neoptera</taxon>
        <taxon>Paraneoptera</taxon>
        <taxon>Hemiptera</taxon>
        <taxon>Auchenorrhyncha</taxon>
        <taxon>Cercopoidea</taxon>
        <taxon>Clastopteridae</taxon>
        <taxon>Clastoptera</taxon>
    </lineage>
</organism>
<name>A0A1B6CYE3_9HEMI</name>
<dbReference type="FunFam" id="1.10.238.10:FF:000001">
    <property type="entry name" value="Calmodulin 1"/>
    <property type="match status" value="1"/>
</dbReference>
<reference evidence="8" key="1">
    <citation type="submission" date="2015-12" db="EMBL/GenBank/DDBJ databases">
        <title>De novo transcriptome assembly of four potential Pierce s Disease insect vectors from Arizona vineyards.</title>
        <authorList>
            <person name="Tassone E.E."/>
        </authorList>
    </citation>
    <scope>NUCLEOTIDE SEQUENCE</scope>
</reference>
<feature type="domain" description="EF-hand" evidence="7">
    <location>
        <begin position="94"/>
        <end position="129"/>
    </location>
</feature>
<accession>A0A1B6CYE3</accession>
<dbReference type="InterPro" id="IPR011992">
    <property type="entry name" value="EF-hand-dom_pair"/>
</dbReference>
<feature type="non-terminal residue" evidence="8">
    <location>
        <position position="1"/>
    </location>
</feature>
<evidence type="ECO:0000256" key="4">
    <source>
        <dbReference type="ARBA" id="ARBA00023123"/>
    </source>
</evidence>
<keyword evidence="5" id="KW-0505">Motor protein</keyword>
<evidence type="ECO:0000256" key="6">
    <source>
        <dbReference type="ARBA" id="ARBA00023179"/>
    </source>
</evidence>
<dbReference type="AlphaFoldDB" id="A0A1B6CYE3"/>
<gene>
    <name evidence="8" type="ORF">g.2424</name>
</gene>
<evidence type="ECO:0000259" key="7">
    <source>
        <dbReference type="PROSITE" id="PS50222"/>
    </source>
</evidence>
<dbReference type="InterPro" id="IPR050230">
    <property type="entry name" value="CALM/Myosin/TropC-like"/>
</dbReference>
<keyword evidence="3" id="KW-0677">Repeat</keyword>